<dbReference type="Proteomes" id="UP000326711">
    <property type="component" value="Chromosome"/>
</dbReference>
<organism evidence="3 4">
    <name type="scientific">Corynebacterium urogenitale</name>
    <dbReference type="NCBI Taxonomy" id="2487892"/>
    <lineage>
        <taxon>Bacteria</taxon>
        <taxon>Bacillati</taxon>
        <taxon>Actinomycetota</taxon>
        <taxon>Actinomycetes</taxon>
        <taxon>Mycobacteriales</taxon>
        <taxon>Corynebacteriaceae</taxon>
        <taxon>Corynebacterium</taxon>
    </lineage>
</organism>
<keyword evidence="2" id="KW-0812">Transmembrane</keyword>
<feature type="compositionally biased region" description="Basic and acidic residues" evidence="1">
    <location>
        <begin position="115"/>
        <end position="127"/>
    </location>
</feature>
<dbReference type="KEGG" id="cuo:CUROG_03235"/>
<proteinExistence type="predicted"/>
<dbReference type="RefSeq" id="WP_151902445.1">
    <property type="nucleotide sequence ID" value="NZ_CP045032.1"/>
</dbReference>
<evidence type="ECO:0000256" key="2">
    <source>
        <dbReference type="SAM" id="Phobius"/>
    </source>
</evidence>
<keyword evidence="2" id="KW-1133">Transmembrane helix</keyword>
<evidence type="ECO:0000313" key="3">
    <source>
        <dbReference type="EMBL" id="QFQ02030.1"/>
    </source>
</evidence>
<keyword evidence="4" id="KW-1185">Reference proteome</keyword>
<reference evidence="4" key="1">
    <citation type="submission" date="2019-10" db="EMBL/GenBank/DDBJ databases">
        <title>Complete genome sequence of Corynebacterium urogenitalis DSM 108747, isolated from the genital tract of a cow.</title>
        <authorList>
            <person name="Ruckert C."/>
            <person name="Ballas P."/>
            <person name="Wagener K."/>
            <person name="Drillich M."/>
            <person name="Kaempfer P."/>
            <person name="Busse H.-J."/>
            <person name="Ehling-Schulz M."/>
        </authorList>
    </citation>
    <scope>NUCLEOTIDE SEQUENCE [LARGE SCALE GENOMIC DNA]</scope>
    <source>
        <strain evidence="4">LMM 1652</strain>
    </source>
</reference>
<name>A0A5J6ZAR4_9CORY</name>
<accession>A0A5J6ZAR4</accession>
<feature type="transmembrane region" description="Helical" evidence="2">
    <location>
        <begin position="12"/>
        <end position="37"/>
    </location>
</feature>
<sequence length="160" mass="17340">MFEWLINLPVIVQTPLVVVCALVVCLAFAAVFHALLWRVVRPTDEERKVAGYGEDGSILKKLLLMTDRDEVTLNEIESSAINGAGGLSSPDEDHSQAGASDQPEASENGQVEVSDSPRRNGRTEARSEVAASGSSELKPRSELKSPSESNSQNEHEEPVR</sequence>
<keyword evidence="2" id="KW-0472">Membrane</keyword>
<evidence type="ECO:0000256" key="1">
    <source>
        <dbReference type="SAM" id="MobiDB-lite"/>
    </source>
</evidence>
<feature type="compositionally biased region" description="Polar residues" evidence="1">
    <location>
        <begin position="97"/>
        <end position="113"/>
    </location>
</feature>
<gene>
    <name evidence="3" type="ORF">CUROG_03235</name>
</gene>
<dbReference type="EMBL" id="CP045032">
    <property type="protein sequence ID" value="QFQ02030.1"/>
    <property type="molecule type" value="Genomic_DNA"/>
</dbReference>
<protein>
    <submittedName>
        <fullName evidence="3">Uncharacterized protein</fullName>
    </submittedName>
</protein>
<feature type="region of interest" description="Disordered" evidence="1">
    <location>
        <begin position="81"/>
        <end position="160"/>
    </location>
</feature>
<dbReference type="AlphaFoldDB" id="A0A5J6ZAR4"/>
<evidence type="ECO:0000313" key="4">
    <source>
        <dbReference type="Proteomes" id="UP000326711"/>
    </source>
</evidence>